<feature type="region of interest" description="Disordered" evidence="1">
    <location>
        <begin position="42"/>
        <end position="62"/>
    </location>
</feature>
<dbReference type="AlphaFoldDB" id="A0A699W547"/>
<sequence>ELAPEIQGMLRATQPTTIQSAILRAGILTNEAVSCGTLTKGNAKRNAVKESSKSGGSWKDNKKEQVGTGFVAMASPSNEFVSSNRKFGKCFAYHPANGSYKLCFNCQKLSHFIKDYRAPIRQATPVSAVRMCNNPRV</sequence>
<evidence type="ECO:0000256" key="1">
    <source>
        <dbReference type="SAM" id="MobiDB-lite"/>
    </source>
</evidence>
<keyword evidence="2" id="KW-0808">Transferase</keyword>
<protein>
    <submittedName>
        <fullName evidence="2">Reverse transcriptase domain-containing protein</fullName>
    </submittedName>
</protein>
<evidence type="ECO:0000313" key="2">
    <source>
        <dbReference type="EMBL" id="GFD39961.1"/>
    </source>
</evidence>
<dbReference type="GO" id="GO:0003964">
    <property type="term" value="F:RNA-directed DNA polymerase activity"/>
    <property type="evidence" value="ECO:0007669"/>
    <property type="project" value="UniProtKB-KW"/>
</dbReference>
<comment type="caution">
    <text evidence="2">The sequence shown here is derived from an EMBL/GenBank/DDBJ whole genome shotgun (WGS) entry which is preliminary data.</text>
</comment>
<proteinExistence type="predicted"/>
<feature type="non-terminal residue" evidence="2">
    <location>
        <position position="1"/>
    </location>
</feature>
<dbReference type="EMBL" id="BKCJ011525382">
    <property type="protein sequence ID" value="GFD39961.1"/>
    <property type="molecule type" value="Genomic_DNA"/>
</dbReference>
<gene>
    <name evidence="2" type="ORF">Tci_911930</name>
</gene>
<keyword evidence="2" id="KW-0695">RNA-directed DNA polymerase</keyword>
<keyword evidence="2" id="KW-0548">Nucleotidyltransferase</keyword>
<reference evidence="2" key="1">
    <citation type="journal article" date="2019" name="Sci. Rep.">
        <title>Draft genome of Tanacetum cinerariifolium, the natural source of mosquito coil.</title>
        <authorList>
            <person name="Yamashiro T."/>
            <person name="Shiraishi A."/>
            <person name="Satake H."/>
            <person name="Nakayama K."/>
        </authorList>
    </citation>
    <scope>NUCLEOTIDE SEQUENCE</scope>
</reference>
<name>A0A699W547_TANCI</name>
<accession>A0A699W547</accession>
<organism evidence="2">
    <name type="scientific">Tanacetum cinerariifolium</name>
    <name type="common">Dalmatian daisy</name>
    <name type="synonym">Chrysanthemum cinerariifolium</name>
    <dbReference type="NCBI Taxonomy" id="118510"/>
    <lineage>
        <taxon>Eukaryota</taxon>
        <taxon>Viridiplantae</taxon>
        <taxon>Streptophyta</taxon>
        <taxon>Embryophyta</taxon>
        <taxon>Tracheophyta</taxon>
        <taxon>Spermatophyta</taxon>
        <taxon>Magnoliopsida</taxon>
        <taxon>eudicotyledons</taxon>
        <taxon>Gunneridae</taxon>
        <taxon>Pentapetalae</taxon>
        <taxon>asterids</taxon>
        <taxon>campanulids</taxon>
        <taxon>Asterales</taxon>
        <taxon>Asteraceae</taxon>
        <taxon>Asteroideae</taxon>
        <taxon>Anthemideae</taxon>
        <taxon>Anthemidinae</taxon>
        <taxon>Tanacetum</taxon>
    </lineage>
</organism>